<evidence type="ECO:0000313" key="3">
    <source>
        <dbReference type="Proteomes" id="UP000620075"/>
    </source>
</evidence>
<feature type="compositionally biased region" description="Basic and acidic residues" evidence="1">
    <location>
        <begin position="30"/>
        <end position="40"/>
    </location>
</feature>
<comment type="caution">
    <text evidence="2">The sequence shown here is derived from an EMBL/GenBank/DDBJ whole genome shotgun (WGS) entry which is preliminary data.</text>
</comment>
<organism evidence="2 3">
    <name type="scientific">Candidatus Dormiibacter inghamiae</name>
    <dbReference type="NCBI Taxonomy" id="3127013"/>
    <lineage>
        <taxon>Bacteria</taxon>
        <taxon>Bacillati</taxon>
        <taxon>Candidatus Dormiibacterota</taxon>
        <taxon>Candidatus Dormibacteria</taxon>
        <taxon>Candidatus Dormibacterales</taxon>
        <taxon>Candidatus Dormibacteraceae</taxon>
        <taxon>Candidatus Dormiibacter</taxon>
    </lineage>
</organism>
<name>A0A934KJM3_9BACT</name>
<dbReference type="AlphaFoldDB" id="A0A934KJM3"/>
<dbReference type="RefSeq" id="WP_338178972.1">
    <property type="nucleotide sequence ID" value="NZ_JAEKNQ010000035.1"/>
</dbReference>
<gene>
    <name evidence="2" type="ORF">JF888_08730</name>
</gene>
<evidence type="ECO:0000256" key="1">
    <source>
        <dbReference type="SAM" id="MobiDB-lite"/>
    </source>
</evidence>
<proteinExistence type="predicted"/>
<accession>A0A934KJM3</accession>
<dbReference type="Proteomes" id="UP000620075">
    <property type="component" value="Unassembled WGS sequence"/>
</dbReference>
<reference evidence="2 3" key="1">
    <citation type="submission" date="2020-10" db="EMBL/GenBank/DDBJ databases">
        <title>Ca. Dormibacterota MAGs.</title>
        <authorList>
            <person name="Montgomery K."/>
        </authorList>
    </citation>
    <scope>NUCLEOTIDE SEQUENCE [LARGE SCALE GENOMIC DNA]</scope>
    <source>
        <strain evidence="2">SC8811_S16_3</strain>
    </source>
</reference>
<dbReference type="EMBL" id="JAEKNQ010000035">
    <property type="protein sequence ID" value="MBJ7603255.1"/>
    <property type="molecule type" value="Genomic_DNA"/>
</dbReference>
<protein>
    <submittedName>
        <fullName evidence="2">Uncharacterized protein</fullName>
    </submittedName>
</protein>
<feature type="region of interest" description="Disordered" evidence="1">
    <location>
        <begin position="1"/>
        <end position="70"/>
    </location>
</feature>
<sequence>MPRRGQHDQTPGDARNPYSDVGGPAGRHAQTHDVRREELTNPRGPDQQTEDFDHDLHDPRLETGPGHAEESFVAAESKTIHDLLPWLDGSQLEQLAVLQEGTRLEQGGVYLDLRDRERGPFKAIGGVTADAPHLYVAKRDLDHELWNRLAGDLPDVRIDRPT</sequence>
<evidence type="ECO:0000313" key="2">
    <source>
        <dbReference type="EMBL" id="MBJ7603255.1"/>
    </source>
</evidence>